<dbReference type="AlphaFoldDB" id="A0A7J8QXC6"/>
<keyword evidence="2" id="KW-1185">Reference proteome</keyword>
<evidence type="ECO:0008006" key="3">
    <source>
        <dbReference type="Google" id="ProtNLM"/>
    </source>
</evidence>
<protein>
    <recommendedName>
        <fullName evidence="3">RNase H type-1 domain-containing protein</fullName>
    </recommendedName>
</protein>
<evidence type="ECO:0000313" key="2">
    <source>
        <dbReference type="Proteomes" id="UP000593561"/>
    </source>
</evidence>
<evidence type="ECO:0000313" key="1">
    <source>
        <dbReference type="EMBL" id="MBA0605766.1"/>
    </source>
</evidence>
<proteinExistence type="predicted"/>
<name>A0A7J8QXC6_GOSDV</name>
<accession>A0A7J8QXC6</accession>
<gene>
    <name evidence="1" type="ORF">Godav_018306</name>
</gene>
<dbReference type="Proteomes" id="UP000593561">
    <property type="component" value="Unassembled WGS sequence"/>
</dbReference>
<dbReference type="EMBL" id="JABFAC010000001">
    <property type="protein sequence ID" value="MBA0605766.1"/>
    <property type="molecule type" value="Genomic_DNA"/>
</dbReference>
<sequence>MVLHALRVYPKARDVLITGRACKLNDDFRIYNFSLQLILPRVPRSCKWEKSPEGAIKANVDASMKAHGTCLGIIAKDSDGFVLSGKAFFTN</sequence>
<comment type="caution">
    <text evidence="1">The sequence shown here is derived from an EMBL/GenBank/DDBJ whole genome shotgun (WGS) entry which is preliminary data.</text>
</comment>
<reference evidence="1 2" key="1">
    <citation type="journal article" date="2019" name="Genome Biol. Evol.">
        <title>Insights into the evolution of the New World diploid cottons (Gossypium, subgenus Houzingenia) based on genome sequencing.</title>
        <authorList>
            <person name="Grover C.E."/>
            <person name="Arick M.A. 2nd"/>
            <person name="Thrash A."/>
            <person name="Conover J.L."/>
            <person name="Sanders W.S."/>
            <person name="Peterson D.G."/>
            <person name="Frelichowski J.E."/>
            <person name="Scheffler J.A."/>
            <person name="Scheffler B.E."/>
            <person name="Wendel J.F."/>
        </authorList>
    </citation>
    <scope>NUCLEOTIDE SEQUENCE [LARGE SCALE GENOMIC DNA]</scope>
    <source>
        <strain evidence="1">27</strain>
        <tissue evidence="1">Leaf</tissue>
    </source>
</reference>
<organism evidence="1 2">
    <name type="scientific">Gossypium davidsonii</name>
    <name type="common">Davidson's cotton</name>
    <name type="synonym">Gossypium klotzschianum subsp. davidsonii</name>
    <dbReference type="NCBI Taxonomy" id="34287"/>
    <lineage>
        <taxon>Eukaryota</taxon>
        <taxon>Viridiplantae</taxon>
        <taxon>Streptophyta</taxon>
        <taxon>Embryophyta</taxon>
        <taxon>Tracheophyta</taxon>
        <taxon>Spermatophyta</taxon>
        <taxon>Magnoliopsida</taxon>
        <taxon>eudicotyledons</taxon>
        <taxon>Gunneridae</taxon>
        <taxon>Pentapetalae</taxon>
        <taxon>rosids</taxon>
        <taxon>malvids</taxon>
        <taxon>Malvales</taxon>
        <taxon>Malvaceae</taxon>
        <taxon>Malvoideae</taxon>
        <taxon>Gossypium</taxon>
    </lineage>
</organism>